<sequence>MVLTIMASLLVQLPTSWKIDSPDLG</sequence>
<dbReference type="AlphaFoldDB" id="A0A2P2NNX3"/>
<name>A0A2P2NNX3_RHIMU</name>
<evidence type="ECO:0000313" key="1">
    <source>
        <dbReference type="EMBL" id="MBX44183.1"/>
    </source>
</evidence>
<protein>
    <submittedName>
        <fullName evidence="1">Uncharacterized protein</fullName>
    </submittedName>
</protein>
<proteinExistence type="predicted"/>
<accession>A0A2P2NNX3</accession>
<reference evidence="1" key="1">
    <citation type="submission" date="2018-02" db="EMBL/GenBank/DDBJ databases">
        <title>Rhizophora mucronata_Transcriptome.</title>
        <authorList>
            <person name="Meera S.P."/>
            <person name="Sreeshan A."/>
            <person name="Augustine A."/>
        </authorList>
    </citation>
    <scope>NUCLEOTIDE SEQUENCE</scope>
    <source>
        <tissue evidence="1">Leaf</tissue>
    </source>
</reference>
<organism evidence="1">
    <name type="scientific">Rhizophora mucronata</name>
    <name type="common">Asiatic mangrove</name>
    <dbReference type="NCBI Taxonomy" id="61149"/>
    <lineage>
        <taxon>Eukaryota</taxon>
        <taxon>Viridiplantae</taxon>
        <taxon>Streptophyta</taxon>
        <taxon>Embryophyta</taxon>
        <taxon>Tracheophyta</taxon>
        <taxon>Spermatophyta</taxon>
        <taxon>Magnoliopsida</taxon>
        <taxon>eudicotyledons</taxon>
        <taxon>Gunneridae</taxon>
        <taxon>Pentapetalae</taxon>
        <taxon>rosids</taxon>
        <taxon>fabids</taxon>
        <taxon>Malpighiales</taxon>
        <taxon>Rhizophoraceae</taxon>
        <taxon>Rhizophora</taxon>
    </lineage>
</organism>
<dbReference type="EMBL" id="GGEC01063699">
    <property type="protein sequence ID" value="MBX44183.1"/>
    <property type="molecule type" value="Transcribed_RNA"/>
</dbReference>